<dbReference type="Proteomes" id="UP001233172">
    <property type="component" value="Unassembled WGS sequence"/>
</dbReference>
<dbReference type="AlphaFoldDB" id="A0AAD8FCN8"/>
<evidence type="ECO:0000256" key="1">
    <source>
        <dbReference type="ARBA" id="ARBA00022723"/>
    </source>
</evidence>
<reference evidence="5" key="2">
    <citation type="submission" date="2023-04" db="EMBL/GenBank/DDBJ databases">
        <authorList>
            <person name="Bu L."/>
            <person name="Lu L."/>
            <person name="Laidemitt M.R."/>
            <person name="Zhang S.M."/>
            <person name="Mutuku M."/>
            <person name="Mkoji G."/>
            <person name="Steinauer M."/>
            <person name="Loker E.S."/>
        </authorList>
    </citation>
    <scope>NUCLEOTIDE SEQUENCE</scope>
    <source>
        <strain evidence="5">KasaAsao</strain>
        <tissue evidence="5">Whole Snail</tissue>
    </source>
</reference>
<dbReference type="FunFam" id="1.10.238.10:FF:000003">
    <property type="entry name" value="Calmodulin A"/>
    <property type="match status" value="1"/>
</dbReference>
<dbReference type="PANTHER" id="PTHR34524">
    <property type="entry name" value="CALCYPHOSIN"/>
    <property type="match status" value="1"/>
</dbReference>
<evidence type="ECO:0000313" key="5">
    <source>
        <dbReference type="EMBL" id="KAK0060107.1"/>
    </source>
</evidence>
<dbReference type="PANTHER" id="PTHR34524:SF6">
    <property type="entry name" value="CALCYPHOSINE LIKE"/>
    <property type="match status" value="1"/>
</dbReference>
<dbReference type="SMART" id="SM00054">
    <property type="entry name" value="EFh"/>
    <property type="match status" value="4"/>
</dbReference>
<gene>
    <name evidence="5" type="ORF">Bpfe_010294</name>
</gene>
<protein>
    <submittedName>
        <fullName evidence="5">Calmodulin-2/4</fullName>
    </submittedName>
</protein>
<dbReference type="Gene3D" id="1.10.238.10">
    <property type="entry name" value="EF-hand"/>
    <property type="match status" value="2"/>
</dbReference>
<evidence type="ECO:0000256" key="2">
    <source>
        <dbReference type="ARBA" id="ARBA00022737"/>
    </source>
</evidence>
<reference evidence="5" key="1">
    <citation type="journal article" date="2023" name="PLoS Negl. Trop. Dis.">
        <title>A genome sequence for Biomphalaria pfeifferi, the major vector snail for the human-infecting parasite Schistosoma mansoni.</title>
        <authorList>
            <person name="Bu L."/>
            <person name="Lu L."/>
            <person name="Laidemitt M.R."/>
            <person name="Zhang S.M."/>
            <person name="Mutuku M."/>
            <person name="Mkoji G."/>
            <person name="Steinauer M."/>
            <person name="Loker E.S."/>
        </authorList>
    </citation>
    <scope>NUCLEOTIDE SEQUENCE</scope>
    <source>
        <strain evidence="5">KasaAsao</strain>
    </source>
</reference>
<keyword evidence="6" id="KW-1185">Reference proteome</keyword>
<dbReference type="EMBL" id="JASAOG010000037">
    <property type="protein sequence ID" value="KAK0060107.1"/>
    <property type="molecule type" value="Genomic_DNA"/>
</dbReference>
<keyword evidence="1" id="KW-0479">Metal-binding</keyword>
<comment type="caution">
    <text evidence="5">The sequence shown here is derived from an EMBL/GenBank/DDBJ whole genome shotgun (WGS) entry which is preliminary data.</text>
</comment>
<proteinExistence type="predicted"/>
<name>A0AAD8FCN8_BIOPF</name>
<dbReference type="InterPro" id="IPR002048">
    <property type="entry name" value="EF_hand_dom"/>
</dbReference>
<dbReference type="PROSITE" id="PS00018">
    <property type="entry name" value="EF_HAND_1"/>
    <property type="match status" value="3"/>
</dbReference>
<dbReference type="PROSITE" id="PS50222">
    <property type="entry name" value="EF_HAND_2"/>
    <property type="match status" value="3"/>
</dbReference>
<organism evidence="5 6">
    <name type="scientific">Biomphalaria pfeifferi</name>
    <name type="common">Bloodfluke planorb</name>
    <name type="synonym">Freshwater snail</name>
    <dbReference type="NCBI Taxonomy" id="112525"/>
    <lineage>
        <taxon>Eukaryota</taxon>
        <taxon>Metazoa</taxon>
        <taxon>Spiralia</taxon>
        <taxon>Lophotrochozoa</taxon>
        <taxon>Mollusca</taxon>
        <taxon>Gastropoda</taxon>
        <taxon>Heterobranchia</taxon>
        <taxon>Euthyneura</taxon>
        <taxon>Panpulmonata</taxon>
        <taxon>Hygrophila</taxon>
        <taxon>Lymnaeoidea</taxon>
        <taxon>Planorbidae</taxon>
        <taxon>Biomphalaria</taxon>
    </lineage>
</organism>
<feature type="domain" description="EF-hand" evidence="4">
    <location>
        <begin position="4"/>
        <end position="39"/>
    </location>
</feature>
<dbReference type="InterPro" id="IPR018247">
    <property type="entry name" value="EF_Hand_1_Ca_BS"/>
</dbReference>
<sequence length="141" mass="16267">MPRKTNAEWAAIFIAADRDKSGKLDEKEFKEMFVRSGVQLSEHQIKNTFNYCEGNNGDKMITFDEFMKGMTKMENLIVKLTALFKKYDKDKNGQLSKQELTEVLRACGGNYTEEEIFNILDRMDSSRDGKVSLDEFLNSIL</sequence>
<evidence type="ECO:0000313" key="6">
    <source>
        <dbReference type="Proteomes" id="UP001233172"/>
    </source>
</evidence>
<feature type="domain" description="EF-hand" evidence="4">
    <location>
        <begin position="111"/>
        <end position="141"/>
    </location>
</feature>
<dbReference type="InterPro" id="IPR051581">
    <property type="entry name" value="Ca-bind"/>
</dbReference>
<evidence type="ECO:0000256" key="3">
    <source>
        <dbReference type="ARBA" id="ARBA00022837"/>
    </source>
</evidence>
<keyword evidence="2" id="KW-0677">Repeat</keyword>
<dbReference type="Pfam" id="PF13499">
    <property type="entry name" value="EF-hand_7"/>
    <property type="match status" value="2"/>
</dbReference>
<dbReference type="InterPro" id="IPR011992">
    <property type="entry name" value="EF-hand-dom_pair"/>
</dbReference>
<accession>A0AAD8FCN8</accession>
<keyword evidence="3" id="KW-0106">Calcium</keyword>
<dbReference type="GO" id="GO:0005509">
    <property type="term" value="F:calcium ion binding"/>
    <property type="evidence" value="ECO:0007669"/>
    <property type="project" value="InterPro"/>
</dbReference>
<feature type="domain" description="EF-hand" evidence="4">
    <location>
        <begin position="75"/>
        <end position="110"/>
    </location>
</feature>
<evidence type="ECO:0000259" key="4">
    <source>
        <dbReference type="PROSITE" id="PS50222"/>
    </source>
</evidence>
<dbReference type="SUPFAM" id="SSF47473">
    <property type="entry name" value="EF-hand"/>
    <property type="match status" value="1"/>
</dbReference>